<evidence type="ECO:0000313" key="2">
    <source>
        <dbReference type="EMBL" id="QHT33145.1"/>
    </source>
</evidence>
<proteinExistence type="predicted"/>
<dbReference type="AlphaFoldDB" id="A0A6C0F145"/>
<dbReference type="Gene3D" id="3.30.310.10">
    <property type="entry name" value="TATA-Binding Protein"/>
    <property type="match status" value="2"/>
</dbReference>
<reference evidence="2" key="1">
    <citation type="journal article" date="2020" name="Nature">
        <title>Giant virus diversity and host interactions through global metagenomics.</title>
        <authorList>
            <person name="Schulz F."/>
            <person name="Roux S."/>
            <person name="Paez-Espino D."/>
            <person name="Jungbluth S."/>
            <person name="Walsh D.A."/>
            <person name="Denef V.J."/>
            <person name="McMahon K.D."/>
            <person name="Konstantinidis K.T."/>
            <person name="Eloe-Fadrosh E.A."/>
            <person name="Kyrpides N.C."/>
            <person name="Woyke T."/>
        </authorList>
    </citation>
    <scope>NUCLEOTIDE SEQUENCE</scope>
    <source>
        <strain evidence="2">GVMAG-M-3300009161-34</strain>
    </source>
</reference>
<sequence length="480" mass="54343">MACIDDDWENFLTQGTIILSNEKQTAKKDINKVYSENDKISQSMNSMNSINKKLTSLTPSLIAATATATATAPAPAMVHKSQRKKGSVRNANIRDIVDDGGDDSGDDSGDDIDDDIDPATIFDTENENILDSVGLNHDGEVEVQCEGGEGECDENIDNRKPICSNIYISTKTKISYLNMPIDIKRVFWNIPISPYSTPIECIIKKQIKVSTTDPAELKEIKELLTKEKYYQEQEIEHIDNPEGRIKFKVQLKINIGLCKKDILNYRCKLKRAFFNCFVLIMRIKDRATDSFKEMHLKVFNTGKLEIPGIQTDESLTQVLDLLISILKPIVGESVGYIPNKCETVLINSNFNCGYFINRDKLYNILKYKYRINSNYDACSYPGIQSKFYYITKSDPDSQTGQQPAPADASDAIEISFMIFRTGSVLIVGRCDEYVLHSIYNFLKKLLEAEYPEIGNKLNIIEPKKNNVKLRRKIINVVEDI</sequence>
<dbReference type="EMBL" id="MN738958">
    <property type="protein sequence ID" value="QHT33145.1"/>
    <property type="molecule type" value="Genomic_DNA"/>
</dbReference>
<organism evidence="2">
    <name type="scientific">viral metagenome</name>
    <dbReference type="NCBI Taxonomy" id="1070528"/>
    <lineage>
        <taxon>unclassified sequences</taxon>
        <taxon>metagenomes</taxon>
        <taxon>organismal metagenomes</taxon>
    </lineage>
</organism>
<name>A0A6C0F145_9ZZZZ</name>
<feature type="compositionally biased region" description="Acidic residues" evidence="1">
    <location>
        <begin position="98"/>
        <end position="114"/>
    </location>
</feature>
<protein>
    <submittedName>
        <fullName evidence="2">Uncharacterized protein</fullName>
    </submittedName>
</protein>
<evidence type="ECO:0000256" key="1">
    <source>
        <dbReference type="SAM" id="MobiDB-lite"/>
    </source>
</evidence>
<feature type="region of interest" description="Disordered" evidence="1">
    <location>
        <begin position="69"/>
        <end position="114"/>
    </location>
</feature>
<accession>A0A6C0F145</accession>
<dbReference type="InterPro" id="IPR012295">
    <property type="entry name" value="TBP_dom_sf"/>
</dbReference>